<protein>
    <recommendedName>
        <fullName evidence="12">FAD-binding FR-type domain-containing protein</fullName>
    </recommendedName>
</protein>
<dbReference type="SUPFAM" id="SSF63380">
    <property type="entry name" value="Riboflavin synthase domain-like"/>
    <property type="match status" value="1"/>
</dbReference>
<evidence type="ECO:0000256" key="6">
    <source>
        <dbReference type="ARBA" id="ARBA00022857"/>
    </source>
</evidence>
<dbReference type="InterPro" id="IPR000778">
    <property type="entry name" value="Cyt_b245_heavy_chain"/>
</dbReference>
<dbReference type="Gene3D" id="3.40.50.80">
    <property type="entry name" value="Nucleotide-binding domain of ferredoxin-NADP reductase (FNR) module"/>
    <property type="match status" value="1"/>
</dbReference>
<feature type="transmembrane region" description="Helical" evidence="11">
    <location>
        <begin position="534"/>
        <end position="551"/>
    </location>
</feature>
<evidence type="ECO:0000256" key="4">
    <source>
        <dbReference type="ARBA" id="ARBA00022723"/>
    </source>
</evidence>
<evidence type="ECO:0000313" key="13">
    <source>
        <dbReference type="EMBL" id="WOL14460.1"/>
    </source>
</evidence>
<dbReference type="GO" id="GO:0042742">
    <property type="term" value="P:defense response to bacterium"/>
    <property type="evidence" value="ECO:0007669"/>
    <property type="project" value="UniProtKB-ARBA"/>
</dbReference>
<dbReference type="InterPro" id="IPR039261">
    <property type="entry name" value="FNR_nucleotide-bd"/>
</dbReference>
<dbReference type="EMBL" id="CP136896">
    <property type="protein sequence ID" value="WOL14460.1"/>
    <property type="molecule type" value="Genomic_DNA"/>
</dbReference>
<feature type="transmembrane region" description="Helical" evidence="11">
    <location>
        <begin position="501"/>
        <end position="522"/>
    </location>
</feature>
<organism evidence="13 14">
    <name type="scientific">Canna indica</name>
    <name type="common">Indian-shot</name>
    <dbReference type="NCBI Taxonomy" id="4628"/>
    <lineage>
        <taxon>Eukaryota</taxon>
        <taxon>Viridiplantae</taxon>
        <taxon>Streptophyta</taxon>
        <taxon>Embryophyta</taxon>
        <taxon>Tracheophyta</taxon>
        <taxon>Spermatophyta</taxon>
        <taxon>Magnoliopsida</taxon>
        <taxon>Liliopsida</taxon>
        <taxon>Zingiberales</taxon>
        <taxon>Cannaceae</taxon>
        <taxon>Canna</taxon>
    </lineage>
</organism>
<gene>
    <name evidence="13" type="ORF">Cni_G23240</name>
</gene>
<keyword evidence="14" id="KW-1185">Reference proteome</keyword>
<evidence type="ECO:0000256" key="11">
    <source>
        <dbReference type="SAM" id="Phobius"/>
    </source>
</evidence>
<dbReference type="Pfam" id="PF08022">
    <property type="entry name" value="FAD_binding_8"/>
    <property type="match status" value="1"/>
</dbReference>
<dbReference type="Gene3D" id="2.40.30.10">
    <property type="entry name" value="Translation factors"/>
    <property type="match status" value="1"/>
</dbReference>
<evidence type="ECO:0000256" key="3">
    <source>
        <dbReference type="ARBA" id="ARBA00022692"/>
    </source>
</evidence>
<keyword evidence="5" id="KW-0274">FAD</keyword>
<feature type="transmembrane region" description="Helical" evidence="11">
    <location>
        <begin position="321"/>
        <end position="340"/>
    </location>
</feature>
<dbReference type="PROSITE" id="PS51384">
    <property type="entry name" value="FAD_FR"/>
    <property type="match status" value="1"/>
</dbReference>
<dbReference type="Pfam" id="PF01794">
    <property type="entry name" value="Ferric_reduct"/>
    <property type="match status" value="1"/>
</dbReference>
<evidence type="ECO:0000256" key="1">
    <source>
        <dbReference type="ARBA" id="ARBA00004141"/>
    </source>
</evidence>
<dbReference type="GO" id="GO:0016174">
    <property type="term" value="F:NAD(P)H oxidase H2O2-forming activity"/>
    <property type="evidence" value="ECO:0007669"/>
    <property type="project" value="TreeGrafter"/>
</dbReference>
<dbReference type="Pfam" id="PF08030">
    <property type="entry name" value="NAD_binding_6"/>
    <property type="match status" value="1"/>
</dbReference>
<evidence type="ECO:0000259" key="12">
    <source>
        <dbReference type="PROSITE" id="PS51384"/>
    </source>
</evidence>
<evidence type="ECO:0000256" key="10">
    <source>
        <dbReference type="SAM" id="MobiDB-lite"/>
    </source>
</evidence>
<dbReference type="InterPro" id="IPR017927">
    <property type="entry name" value="FAD-bd_FR_type"/>
</dbReference>
<evidence type="ECO:0000256" key="2">
    <source>
        <dbReference type="ARBA" id="ARBA00022630"/>
    </source>
</evidence>
<dbReference type="SUPFAM" id="SSF52343">
    <property type="entry name" value="Ferredoxin reductase-like, C-terminal NADP-linked domain"/>
    <property type="match status" value="1"/>
</dbReference>
<keyword evidence="7 11" id="KW-1133">Transmembrane helix</keyword>
<keyword evidence="4" id="KW-0479">Metal-binding</keyword>
<dbReference type="SFLD" id="SFLDG01169">
    <property type="entry name" value="NADPH_oxidase_subgroup_(NOX)"/>
    <property type="match status" value="1"/>
</dbReference>
<dbReference type="GO" id="GO:0005886">
    <property type="term" value="C:plasma membrane"/>
    <property type="evidence" value="ECO:0007669"/>
    <property type="project" value="TreeGrafter"/>
</dbReference>
<evidence type="ECO:0000256" key="9">
    <source>
        <dbReference type="ARBA" id="ARBA00023136"/>
    </source>
</evidence>
<feature type="transmembrane region" description="Helical" evidence="11">
    <location>
        <begin position="461"/>
        <end position="480"/>
    </location>
</feature>
<dbReference type="Proteomes" id="UP001327560">
    <property type="component" value="Chromosome 7"/>
</dbReference>
<feature type="domain" description="FAD-binding FR-type" evidence="12">
    <location>
        <begin position="556"/>
        <end position="662"/>
    </location>
</feature>
<dbReference type="GO" id="GO:0016175">
    <property type="term" value="F:superoxide-generating NAD(P)H oxidase activity"/>
    <property type="evidence" value="ECO:0007669"/>
    <property type="project" value="UniProtKB-ARBA"/>
</dbReference>
<dbReference type="InterPro" id="IPR017938">
    <property type="entry name" value="Riboflavin_synthase-like_b-brl"/>
</dbReference>
<dbReference type="InterPro" id="IPR013112">
    <property type="entry name" value="FAD-bd_8"/>
</dbReference>
<comment type="subcellular location">
    <subcellularLocation>
        <location evidence="1">Membrane</location>
        <topology evidence="1">Multi-pass membrane protein</topology>
    </subcellularLocation>
</comment>
<dbReference type="PANTHER" id="PTHR11972">
    <property type="entry name" value="NADPH OXIDASE"/>
    <property type="match status" value="1"/>
</dbReference>
<dbReference type="GO" id="GO:0046872">
    <property type="term" value="F:metal ion binding"/>
    <property type="evidence" value="ECO:0007669"/>
    <property type="project" value="UniProtKB-KW"/>
</dbReference>
<proteinExistence type="predicted"/>
<evidence type="ECO:0000256" key="5">
    <source>
        <dbReference type="ARBA" id="ARBA00022827"/>
    </source>
</evidence>
<feature type="transmembrane region" description="Helical" evidence="11">
    <location>
        <begin position="668"/>
        <end position="685"/>
    </location>
</feature>
<reference evidence="13 14" key="1">
    <citation type="submission" date="2023-10" db="EMBL/GenBank/DDBJ databases">
        <title>Chromosome-scale genome assembly provides insights into flower coloration mechanisms of Canna indica.</title>
        <authorList>
            <person name="Li C."/>
        </authorList>
    </citation>
    <scope>NUCLEOTIDE SEQUENCE [LARGE SCALE GENOMIC DNA]</scope>
    <source>
        <tissue evidence="13">Flower</tissue>
    </source>
</reference>
<dbReference type="PRINTS" id="PR00466">
    <property type="entry name" value="GP91PHOX"/>
</dbReference>
<dbReference type="CDD" id="cd06186">
    <property type="entry name" value="NOX_Duox_like_FAD_NADP"/>
    <property type="match status" value="1"/>
</dbReference>
<dbReference type="GO" id="GO:0009653">
    <property type="term" value="P:anatomical structure morphogenesis"/>
    <property type="evidence" value="ECO:0007669"/>
    <property type="project" value="UniProtKB-ARBA"/>
</dbReference>
<dbReference type="AlphaFoldDB" id="A0AAQ3QNE2"/>
<dbReference type="InterPro" id="IPR013130">
    <property type="entry name" value="Fe3_Rdtase_TM_dom"/>
</dbReference>
<name>A0AAQ3QNE2_9LILI</name>
<keyword evidence="2" id="KW-0285">Flavoprotein</keyword>
<sequence length="848" mass="95009">MVACQESHSHSILVTENNSLFGTTSGITITPPITPLSSVNSETMEMLTHYNNAWPSPMSLSSETCNETSSPTLEVHVTCHNEPQCSRFSSPYSVRSTVQSPLMDITLNFKTSPLFPESDQGHLHSCLSPCLFVGRSPSFPVELPESGSARLLNNANDDTEFVEEGDNGKLGWKEVEDLHEWPDCSNCTDTMEESPQALGARSPRLHLSTEPNLLPHIKFALETNGRNLHGKITAEEIVKAIVSSALLNKISLSHEEAQECAQLIIEELDAGHGAAELHKPEASPTKMTSPPVEWTPASSLGRRGPTISQISLFFRTNWRRMWVVLLWLAACISLFTWKFMQYRRRMAFEVMGYCLCTAKGAAETLKLNMALVLLPVCRNTMTWLRRSRRVNSVVPFNDTINFHKLVASGIVIGVILHGGTHMTCDFPRIANADRAVFRRTIANCFQYHQPSYLQIVLTTEGATGVAMVVLMLVAFLLATRPSRRHPSSLPRPMNRWAGFNAFWYSHHLLIVVYVLLVVHSMFLFLTNDITEKTTWMYLAVPILIYAGERIFRSIRSEIYDVGILEATVYPGKVVSLKLMKPAAFIFRSGMHIYVQCPEVSKFEWHPFSLTSAPDDDYLGLHIRSLGDWSCQLYSIFQEALLSGNPQLPKISIDGPYGAASQDHAKYKIILLIGLGIGATPFISILKDIANGLRRPSQESVGGDLNVNCGEIEKAYFYWVTREQGSFEWFRDIMKEVSALNKKQGVIEMHNYLTSVFEEGDKRSALVSAVQALHFMKSGVDIISKTPVRANFARPNWPRVFSGLASRHGGKRIGVFYCGPGSLGRDLQRLCHEMTIKTSTRFVFHKEHY</sequence>
<keyword evidence="9 11" id="KW-0472">Membrane</keyword>
<keyword evidence="8" id="KW-0560">Oxidoreductase</keyword>
<dbReference type="FunFam" id="2.40.30.10:FF:000059">
    <property type="entry name" value="dual oxidase isoform X1"/>
    <property type="match status" value="1"/>
</dbReference>
<keyword evidence="6" id="KW-0521">NADP</keyword>
<dbReference type="PANTHER" id="PTHR11972:SF127">
    <property type="entry name" value="RESPIRATORY BURST OXIDASE HOMOLOG PROTEIN A-LIKE"/>
    <property type="match status" value="1"/>
</dbReference>
<dbReference type="InterPro" id="IPR050369">
    <property type="entry name" value="RBOH/FRE"/>
</dbReference>
<evidence type="ECO:0000313" key="14">
    <source>
        <dbReference type="Proteomes" id="UP001327560"/>
    </source>
</evidence>
<dbReference type="InterPro" id="IPR013121">
    <property type="entry name" value="Fe_red_NAD-bd_6"/>
</dbReference>
<feature type="region of interest" description="Disordered" evidence="10">
    <location>
        <begin position="280"/>
        <end position="300"/>
    </location>
</feature>
<keyword evidence="3 11" id="KW-0812">Transmembrane</keyword>
<evidence type="ECO:0000256" key="7">
    <source>
        <dbReference type="ARBA" id="ARBA00022989"/>
    </source>
</evidence>
<accession>A0AAQ3QNE2</accession>
<evidence type="ECO:0000256" key="8">
    <source>
        <dbReference type="ARBA" id="ARBA00023002"/>
    </source>
</evidence>